<organism evidence="2 3">
    <name type="scientific">Levilactobacillus brevis</name>
    <name type="common">Lactobacillus brevis</name>
    <dbReference type="NCBI Taxonomy" id="1580"/>
    <lineage>
        <taxon>Bacteria</taxon>
        <taxon>Bacillati</taxon>
        <taxon>Bacillota</taxon>
        <taxon>Bacilli</taxon>
        <taxon>Lactobacillales</taxon>
        <taxon>Lactobacillaceae</taxon>
        <taxon>Levilactobacillus</taxon>
    </lineage>
</organism>
<protein>
    <submittedName>
        <fullName evidence="2">Recombinase XerD</fullName>
    </submittedName>
</protein>
<proteinExistence type="predicted"/>
<dbReference type="Pfam" id="PF22016">
    <property type="entry name" value="DUF6933"/>
    <property type="match status" value="1"/>
</dbReference>
<evidence type="ECO:0000313" key="2">
    <source>
        <dbReference type="EMBL" id="WAD01203.1"/>
    </source>
</evidence>
<gene>
    <name evidence="2" type="ORF">ORR04_09715</name>
</gene>
<feature type="domain" description="DUF6933" evidence="1">
    <location>
        <begin position="8"/>
        <end position="114"/>
    </location>
</feature>
<sequence>MAGDLCDLSAKKTVVLTHDESTLVVALVDINAKNRQTMETRFWDQLRLLYHDLGLSTADFQAYQRVSKLWQINQTVSRQQVGRLNLITPAVKAFLAERLMDDHKLSWKLSHIMRKTVTGDTVFWEDTPAMLATDQLVWHPAEIPALTDQSALQQTWVTLQKTAKVATAALESEDNRQFEKVAHQIQRVNRELIAAFIQFAQTKYAAKTVKSYQQALDFYLNEYLANRLVTVLDDDAAEVGDLYLHGGSLTECKRVQRTMKKFYQFLVQQQLMTKSAYQTIRSNLDESVELVLFELDEYDDFYD</sequence>
<evidence type="ECO:0000259" key="1">
    <source>
        <dbReference type="Pfam" id="PF22016"/>
    </source>
</evidence>
<dbReference type="Proteomes" id="UP001164768">
    <property type="component" value="Chromosome"/>
</dbReference>
<dbReference type="RefSeq" id="WP_267668364.1">
    <property type="nucleotide sequence ID" value="NZ_CP113117.1"/>
</dbReference>
<dbReference type="EMBL" id="CP113117">
    <property type="protein sequence ID" value="WAD01203.1"/>
    <property type="molecule type" value="Genomic_DNA"/>
</dbReference>
<name>A0AB38X3F4_LEVBR</name>
<dbReference type="InterPro" id="IPR053864">
    <property type="entry name" value="DUF6933"/>
</dbReference>
<accession>A0AB38X3F4</accession>
<dbReference type="AlphaFoldDB" id="A0AB38X3F4"/>
<evidence type="ECO:0000313" key="3">
    <source>
        <dbReference type="Proteomes" id="UP001164768"/>
    </source>
</evidence>
<reference evidence="2" key="1">
    <citation type="submission" date="2022-11" db="EMBL/GenBank/DDBJ databases">
        <title>Whole genome sequence of Levilactobacillus brevis SMB091.</title>
        <authorList>
            <person name="Kim J.-M."/>
            <person name="Kim O.-C."/>
            <person name="Choi Y.H."/>
            <person name="Han N.S."/>
            <person name="Hurh B."/>
        </authorList>
    </citation>
    <scope>NUCLEOTIDE SEQUENCE</scope>
    <source>
        <strain evidence="2">SMB091</strain>
    </source>
</reference>